<dbReference type="Gene3D" id="3.50.50.60">
    <property type="entry name" value="FAD/NAD(P)-binding domain"/>
    <property type="match status" value="1"/>
</dbReference>
<keyword evidence="1" id="KW-0560">Oxidoreductase</keyword>
<dbReference type="SUPFAM" id="SSF54373">
    <property type="entry name" value="FAD-linked reductases, C-terminal domain"/>
    <property type="match status" value="1"/>
</dbReference>
<evidence type="ECO:0000259" key="3">
    <source>
        <dbReference type="Pfam" id="PF01494"/>
    </source>
</evidence>
<sequence>MSDVRGRDERVLIVGAGIGGLVLALELHDAGIPCRVYEAVPEIRPLGVGVNILPHASRVLCQLGLEDPLTRASVTTRESVFFNRFGQLIYREPSGRYAGYDHPQFSIHRGDLQRVLLDAVRERLGADAVVLDHRCTGVTQDDRVAQVRFRSSSTGETLPAVAADVVVAGDGIHSAVRAQLHPNEGPPRYSGINMWRGTTVGQPILTGASMVRAGWLDRGKMVIYPIRDNVDGRGNQLINWVAEIETPRHVERDWGRPGRLEDFIGAFEDWHFDWLDVPAMLRGAEQVLEYPMVDQDPLDRWTFGRVTLLGDAAHPMVPRGSNGAGQAILDARALRHSLSTIDDPQAALQAYEKRRLPVTTQVVRTNRSTPPDVIIREVWERTGDQPFERIEDVISRAELEAISRRYKEIAGFAPEALRTGD</sequence>
<keyword evidence="2" id="KW-0503">Monooxygenase</keyword>
<dbReference type="Gene3D" id="3.30.9.30">
    <property type="match status" value="1"/>
</dbReference>
<feature type="domain" description="FAD-binding" evidence="3">
    <location>
        <begin position="10"/>
        <end position="181"/>
    </location>
</feature>
<dbReference type="RefSeq" id="WP_091339094.1">
    <property type="nucleotide sequence ID" value="NZ_FMHV01000002.1"/>
</dbReference>
<dbReference type="PANTHER" id="PTHR13789:SF268">
    <property type="entry name" value="5-METHYLPHENAZINE-1-CARBOXYLATE 1-MONOOXYGENASE"/>
    <property type="match status" value="1"/>
</dbReference>
<dbReference type="SUPFAM" id="SSF51905">
    <property type="entry name" value="FAD/NAD(P)-binding domain"/>
    <property type="match status" value="1"/>
</dbReference>
<dbReference type="GO" id="GO:0004497">
    <property type="term" value="F:monooxygenase activity"/>
    <property type="evidence" value="ECO:0007669"/>
    <property type="project" value="UniProtKB-KW"/>
</dbReference>
<dbReference type="InterPro" id="IPR002938">
    <property type="entry name" value="FAD-bd"/>
</dbReference>
<proteinExistence type="predicted"/>
<dbReference type="PANTHER" id="PTHR13789">
    <property type="entry name" value="MONOOXYGENASE"/>
    <property type="match status" value="1"/>
</dbReference>
<dbReference type="STRING" id="568872.GA0070624_1920"/>
<dbReference type="NCBIfam" id="NF005720">
    <property type="entry name" value="PRK07538.1"/>
    <property type="match status" value="1"/>
</dbReference>
<dbReference type="Proteomes" id="UP000199413">
    <property type="component" value="Unassembled WGS sequence"/>
</dbReference>
<reference evidence="5" key="1">
    <citation type="submission" date="2016-06" db="EMBL/GenBank/DDBJ databases">
        <authorList>
            <person name="Varghese N."/>
            <person name="Submissions Spin"/>
        </authorList>
    </citation>
    <scope>NUCLEOTIDE SEQUENCE [LARGE SCALE GENOMIC DNA]</scope>
    <source>
        <strain evidence="5">DSM 45431</strain>
    </source>
</reference>
<gene>
    <name evidence="4" type="ORF">GA0070624_1920</name>
</gene>
<evidence type="ECO:0000313" key="4">
    <source>
        <dbReference type="EMBL" id="SCL20114.1"/>
    </source>
</evidence>
<dbReference type="AlphaFoldDB" id="A0A1C6RSC6"/>
<accession>A0A1C6RSC6</accession>
<dbReference type="InterPro" id="IPR036188">
    <property type="entry name" value="FAD/NAD-bd_sf"/>
</dbReference>
<dbReference type="EMBL" id="FMHV01000002">
    <property type="protein sequence ID" value="SCL20114.1"/>
    <property type="molecule type" value="Genomic_DNA"/>
</dbReference>
<protein>
    <submittedName>
        <fullName evidence="4">2-polyprenyl-6-methoxyphenol hydroxylase</fullName>
    </submittedName>
</protein>
<evidence type="ECO:0000256" key="2">
    <source>
        <dbReference type="ARBA" id="ARBA00023033"/>
    </source>
</evidence>
<dbReference type="Pfam" id="PF01494">
    <property type="entry name" value="FAD_binding_3"/>
    <property type="match status" value="2"/>
</dbReference>
<feature type="domain" description="FAD-binding" evidence="3">
    <location>
        <begin position="297"/>
        <end position="364"/>
    </location>
</feature>
<organism evidence="4 5">
    <name type="scientific">Micromonospora rhizosphaerae</name>
    <dbReference type="NCBI Taxonomy" id="568872"/>
    <lineage>
        <taxon>Bacteria</taxon>
        <taxon>Bacillati</taxon>
        <taxon>Actinomycetota</taxon>
        <taxon>Actinomycetes</taxon>
        <taxon>Micromonosporales</taxon>
        <taxon>Micromonosporaceae</taxon>
        <taxon>Micromonospora</taxon>
    </lineage>
</organism>
<keyword evidence="5" id="KW-1185">Reference proteome</keyword>
<name>A0A1C6RSC6_9ACTN</name>
<dbReference type="GO" id="GO:0071949">
    <property type="term" value="F:FAD binding"/>
    <property type="evidence" value="ECO:0007669"/>
    <property type="project" value="InterPro"/>
</dbReference>
<dbReference type="PRINTS" id="PR00420">
    <property type="entry name" value="RNGMNOXGNASE"/>
</dbReference>
<evidence type="ECO:0000313" key="5">
    <source>
        <dbReference type="Proteomes" id="UP000199413"/>
    </source>
</evidence>
<dbReference type="OrthoDB" id="3212532at2"/>
<evidence type="ECO:0000256" key="1">
    <source>
        <dbReference type="ARBA" id="ARBA00023002"/>
    </source>
</evidence>
<dbReference type="InterPro" id="IPR050493">
    <property type="entry name" value="FAD-dep_Monooxygenase_BioMet"/>
</dbReference>